<gene>
    <name evidence="1" type="ORF">VHEMI06829</name>
</gene>
<evidence type="ECO:0008006" key="3">
    <source>
        <dbReference type="Google" id="ProtNLM"/>
    </source>
</evidence>
<organism evidence="1 2">
    <name type="scientific">[Torrubiella] hemipterigena</name>
    <dbReference type="NCBI Taxonomy" id="1531966"/>
    <lineage>
        <taxon>Eukaryota</taxon>
        <taxon>Fungi</taxon>
        <taxon>Dikarya</taxon>
        <taxon>Ascomycota</taxon>
        <taxon>Pezizomycotina</taxon>
        <taxon>Sordariomycetes</taxon>
        <taxon>Hypocreomycetidae</taxon>
        <taxon>Hypocreales</taxon>
        <taxon>Clavicipitaceae</taxon>
        <taxon>Clavicipitaceae incertae sedis</taxon>
        <taxon>'Torrubiella' clade</taxon>
    </lineage>
</organism>
<sequence>MSIEADEEEAPFPFLRLPIEIQRAICADLCEHCAYADCTLSAPSAPVFYEMQRFYVYEEDLCNLSRSCRVLRDIAQPILYHVVPLFYNHRPAKFLRTILRRLDLAASVRVYTGFYHMYSEDGGFTPSISYIHEYEEKLREAAGICAEIEKALDVVDPRDLGTDGFLGQPFEGSWVERSAQVAQIDNLITSSFLALCPSLQFLCFRISTSTFEAVKSPTFQYMQRRIEKTGSIGVQGNEFPSLKTLAIEWPCRITSKSLGLEKISLLLDAMPNLQRLLLIGARGELENSCTTVGKLSWPGISKLRQLYFLGYCTGRTLPVPYDAMHHIVEQTSGIESFVFHAMSYLDAWITPNPFSPARLLQSLLTANTQFETFLSLQASYS</sequence>
<dbReference type="HOGENOM" id="CLU_726005_0_0_1"/>
<reference evidence="1 2" key="1">
    <citation type="journal article" date="2015" name="Genome Announc.">
        <title>Draft Genome Sequence and Gene Annotation of the Entomopathogenic Fungus Verticillium hemipterigenum.</title>
        <authorList>
            <person name="Horn F."/>
            <person name="Habel A."/>
            <person name="Scharf D.H."/>
            <person name="Dworschak J."/>
            <person name="Brakhage A.A."/>
            <person name="Guthke R."/>
            <person name="Hertweck C."/>
            <person name="Linde J."/>
        </authorList>
    </citation>
    <scope>NUCLEOTIDE SEQUENCE [LARGE SCALE GENOMIC DNA]</scope>
</reference>
<protein>
    <recommendedName>
        <fullName evidence="3">F-box domain-containing protein</fullName>
    </recommendedName>
</protein>
<accession>A0A0A1TLT9</accession>
<proteinExistence type="predicted"/>
<evidence type="ECO:0000313" key="1">
    <source>
        <dbReference type="EMBL" id="CEJ91092.1"/>
    </source>
</evidence>
<name>A0A0A1TLT9_9HYPO</name>
<evidence type="ECO:0000313" key="2">
    <source>
        <dbReference type="Proteomes" id="UP000039046"/>
    </source>
</evidence>
<keyword evidence="2" id="KW-1185">Reference proteome</keyword>
<dbReference type="OrthoDB" id="4757858at2759"/>
<dbReference type="EMBL" id="CDHN01000003">
    <property type="protein sequence ID" value="CEJ91092.1"/>
    <property type="molecule type" value="Genomic_DNA"/>
</dbReference>
<dbReference type="Proteomes" id="UP000039046">
    <property type="component" value="Unassembled WGS sequence"/>
</dbReference>
<dbReference type="AlphaFoldDB" id="A0A0A1TLT9"/>